<evidence type="ECO:0000313" key="4">
    <source>
        <dbReference type="Proteomes" id="UP000000707"/>
    </source>
</evidence>
<dbReference type="AlphaFoldDB" id="G3BFU9"/>
<feature type="compositionally biased region" description="Polar residues" evidence="2">
    <location>
        <begin position="28"/>
        <end position="46"/>
    </location>
</feature>
<evidence type="ECO:0000313" key="3">
    <source>
        <dbReference type="EMBL" id="EGV60735.1"/>
    </source>
</evidence>
<sequence>MINCQTHGGLDRITNSQKERAYELYHPLQQSLKTRNDQPSHSQPSTIKHHRSPTRANSRNKFSRMSEVRHRHKQDQLSLRREKVTDDQLKQSLQVMHELDSISLQVDLDQLIDEERELESLREQEKEKAQVLTELEEYERELEAYFQDLEIRD</sequence>
<feature type="coiled-coil region" evidence="1">
    <location>
        <begin position="104"/>
        <end position="148"/>
    </location>
</feature>
<name>G3BFU9_CANTC</name>
<evidence type="ECO:0000256" key="2">
    <source>
        <dbReference type="SAM" id="MobiDB-lite"/>
    </source>
</evidence>
<dbReference type="Proteomes" id="UP000000707">
    <property type="component" value="Unassembled WGS sequence"/>
</dbReference>
<keyword evidence="4" id="KW-1185">Reference proteome</keyword>
<feature type="compositionally biased region" description="Basic and acidic residues" evidence="2">
    <location>
        <begin position="64"/>
        <end position="83"/>
    </location>
</feature>
<feature type="region of interest" description="Disordered" evidence="2">
    <location>
        <begin position="27"/>
        <end position="83"/>
    </location>
</feature>
<accession>G3BFU9</accession>
<dbReference type="GeneID" id="18248452"/>
<gene>
    <name evidence="3" type="ORF">CANTEDRAFT_116807</name>
</gene>
<keyword evidence="1" id="KW-0175">Coiled coil</keyword>
<dbReference type="EMBL" id="GL996528">
    <property type="protein sequence ID" value="EGV60735.1"/>
    <property type="molecule type" value="Genomic_DNA"/>
</dbReference>
<organism evidence="4">
    <name type="scientific">Candida tenuis (strain ATCC 10573 / BCRC 21748 / CBS 615 / JCM 9827 / NBRC 10315 / NRRL Y-1498 / VKM Y-70)</name>
    <name type="common">Yeast</name>
    <name type="synonym">Yamadazyma tenuis</name>
    <dbReference type="NCBI Taxonomy" id="590646"/>
    <lineage>
        <taxon>Eukaryota</taxon>
        <taxon>Fungi</taxon>
        <taxon>Dikarya</taxon>
        <taxon>Ascomycota</taxon>
        <taxon>Saccharomycotina</taxon>
        <taxon>Pichiomycetes</taxon>
        <taxon>Debaryomycetaceae</taxon>
        <taxon>Yamadazyma</taxon>
    </lineage>
</organism>
<dbReference type="OrthoDB" id="10612732at2759"/>
<dbReference type="RefSeq" id="XP_006689949.1">
    <property type="nucleotide sequence ID" value="XM_006689886.1"/>
</dbReference>
<proteinExistence type="predicted"/>
<evidence type="ECO:0000256" key="1">
    <source>
        <dbReference type="SAM" id="Coils"/>
    </source>
</evidence>
<protein>
    <submittedName>
        <fullName evidence="3">Uncharacterized protein</fullName>
    </submittedName>
</protein>
<reference evidence="3 4" key="1">
    <citation type="journal article" date="2011" name="Proc. Natl. Acad. Sci. U.S.A.">
        <title>Comparative genomics of xylose-fermenting fungi for enhanced biofuel production.</title>
        <authorList>
            <person name="Wohlbach D.J."/>
            <person name="Kuo A."/>
            <person name="Sato T.K."/>
            <person name="Potts K.M."/>
            <person name="Salamov A.A."/>
            <person name="LaButti K.M."/>
            <person name="Sun H."/>
            <person name="Clum A."/>
            <person name="Pangilinan J.L."/>
            <person name="Lindquist E.A."/>
            <person name="Lucas S."/>
            <person name="Lapidus A."/>
            <person name="Jin M."/>
            <person name="Gunawan C."/>
            <person name="Balan V."/>
            <person name="Dale B.E."/>
            <person name="Jeffries T.W."/>
            <person name="Zinkel R."/>
            <person name="Barry K.W."/>
            <person name="Grigoriev I.V."/>
            <person name="Gasch A.P."/>
        </authorList>
    </citation>
    <scope>NUCLEOTIDE SEQUENCE [LARGE SCALE GENOMIC DNA]</scope>
    <source>
        <strain evidence="4">ATCC 10573 / BCRC 21748 / CBS 615 / JCM 9827 / NBRC 10315 / NRRL Y-1498 / VKM Y-70</strain>
    </source>
</reference>
<dbReference type="HOGENOM" id="CLU_1713015_0_0_1"/>
<dbReference type="KEGG" id="cten:18248452"/>